<name>A0ABD1EG11_HYPHA</name>
<evidence type="ECO:0008006" key="3">
    <source>
        <dbReference type="Google" id="ProtNLM"/>
    </source>
</evidence>
<evidence type="ECO:0000313" key="2">
    <source>
        <dbReference type="Proteomes" id="UP001566132"/>
    </source>
</evidence>
<dbReference type="AlphaFoldDB" id="A0ABD1EG11"/>
<dbReference type="EMBL" id="JBDJPC010000009">
    <property type="protein sequence ID" value="KAL1492086.1"/>
    <property type="molecule type" value="Genomic_DNA"/>
</dbReference>
<evidence type="ECO:0000313" key="1">
    <source>
        <dbReference type="EMBL" id="KAL1492086.1"/>
    </source>
</evidence>
<reference evidence="1 2" key="1">
    <citation type="submission" date="2024-05" db="EMBL/GenBank/DDBJ databases">
        <title>Genetic variation in Jamaican populations of the coffee berry borer (Hypothenemus hampei).</title>
        <authorList>
            <person name="Errbii M."/>
            <person name="Myrie A."/>
        </authorList>
    </citation>
    <scope>NUCLEOTIDE SEQUENCE [LARGE SCALE GENOMIC DNA]</scope>
    <source>
        <strain evidence="1">JA-Hopewell-2020-01-JO</strain>
        <tissue evidence="1">Whole body</tissue>
    </source>
</reference>
<keyword evidence="2" id="KW-1185">Reference proteome</keyword>
<dbReference type="Proteomes" id="UP001566132">
    <property type="component" value="Unassembled WGS sequence"/>
</dbReference>
<protein>
    <recommendedName>
        <fullName evidence="3">BED-type domain-containing protein</fullName>
    </recommendedName>
</protein>
<sequence length="161" mass="18564">MFRKDWLHNNDFKNWLIPIEGHKTSKENLAGCRFCNSQYKSELTVIKNHLKSRKHLTNEQLIINEPEPNHVDVSVDETDNSKIKRCETILAGFLAENNLSFTLSDKLIRTIKNAVPDSQIVSKISLDRTKSTAIVTNVIGKYEKENLTERVKNTYFCVQLT</sequence>
<accession>A0ABD1EG11</accession>
<gene>
    <name evidence="1" type="ORF">ABEB36_012580</name>
</gene>
<proteinExistence type="predicted"/>
<comment type="caution">
    <text evidence="1">The sequence shown here is derived from an EMBL/GenBank/DDBJ whole genome shotgun (WGS) entry which is preliminary data.</text>
</comment>
<organism evidence="1 2">
    <name type="scientific">Hypothenemus hampei</name>
    <name type="common">Coffee berry borer</name>
    <dbReference type="NCBI Taxonomy" id="57062"/>
    <lineage>
        <taxon>Eukaryota</taxon>
        <taxon>Metazoa</taxon>
        <taxon>Ecdysozoa</taxon>
        <taxon>Arthropoda</taxon>
        <taxon>Hexapoda</taxon>
        <taxon>Insecta</taxon>
        <taxon>Pterygota</taxon>
        <taxon>Neoptera</taxon>
        <taxon>Endopterygota</taxon>
        <taxon>Coleoptera</taxon>
        <taxon>Polyphaga</taxon>
        <taxon>Cucujiformia</taxon>
        <taxon>Curculionidae</taxon>
        <taxon>Scolytinae</taxon>
        <taxon>Hypothenemus</taxon>
    </lineage>
</organism>